<dbReference type="SUPFAM" id="SSF63825">
    <property type="entry name" value="YWTD domain"/>
    <property type="match status" value="1"/>
</dbReference>
<organism evidence="2 3">
    <name type="scientific">Actinokineospora alba</name>
    <dbReference type="NCBI Taxonomy" id="504798"/>
    <lineage>
        <taxon>Bacteria</taxon>
        <taxon>Bacillati</taxon>
        <taxon>Actinomycetota</taxon>
        <taxon>Actinomycetes</taxon>
        <taxon>Pseudonocardiales</taxon>
        <taxon>Pseudonocardiaceae</taxon>
        <taxon>Actinokineospora</taxon>
    </lineage>
</organism>
<dbReference type="InterPro" id="IPR011042">
    <property type="entry name" value="6-blade_b-propeller_TolB-like"/>
</dbReference>
<feature type="chain" id="PRO_5039683405" evidence="1">
    <location>
        <begin position="25"/>
        <end position="300"/>
    </location>
</feature>
<dbReference type="AlphaFoldDB" id="A0A1H0NCV7"/>
<dbReference type="Proteomes" id="UP000199651">
    <property type="component" value="Unassembled WGS sequence"/>
</dbReference>
<evidence type="ECO:0000256" key="1">
    <source>
        <dbReference type="SAM" id="SignalP"/>
    </source>
</evidence>
<protein>
    <submittedName>
        <fullName evidence="2">Sugar lactone lactonase YvrE</fullName>
    </submittedName>
</protein>
<dbReference type="Gene3D" id="2.120.10.30">
    <property type="entry name" value="TolB, C-terminal domain"/>
    <property type="match status" value="1"/>
</dbReference>
<sequence length="300" mass="31187">MKVLRRSLPMAAVLILAAVVPATAAPASEVIVLTGATSAEGVATGRGSTFFAGDLFAGDLYRGDLQRGTADLFRDVPDGRMALGLKYDERTDLLFVAGGFSGQAHLYDGTTGDDVATYQLGGAVNDVVVVRGGAWFTDSFQPHLYFIPVSPTGEPGPAQTLVLSGPAGEITGDFNLNGIEATPNGDTLLVAHSANAAIYTVDPETGASAVVAGVDVPNADGIVLSGRNLWVVQNFDNKVTRWRLSPDLSSGTLVKTITSPLFQIPTTAALHGNTLAVVNAKFDTGLPPTASQYEVILVDK</sequence>
<accession>A0A1H0NCV7</accession>
<dbReference type="STRING" id="504798.SAMN05421871_102355"/>
<feature type="signal peptide" evidence="1">
    <location>
        <begin position="1"/>
        <end position="24"/>
    </location>
</feature>
<evidence type="ECO:0000313" key="2">
    <source>
        <dbReference type="EMBL" id="SDO90517.1"/>
    </source>
</evidence>
<proteinExistence type="predicted"/>
<gene>
    <name evidence="2" type="ORF">SAMN05192558_105305</name>
</gene>
<keyword evidence="3" id="KW-1185">Reference proteome</keyword>
<evidence type="ECO:0000313" key="3">
    <source>
        <dbReference type="Proteomes" id="UP000199651"/>
    </source>
</evidence>
<name>A0A1H0NCV7_9PSEU</name>
<keyword evidence="1" id="KW-0732">Signal</keyword>
<reference evidence="3" key="1">
    <citation type="submission" date="2016-10" db="EMBL/GenBank/DDBJ databases">
        <authorList>
            <person name="Varghese N."/>
            <person name="Submissions S."/>
        </authorList>
    </citation>
    <scope>NUCLEOTIDE SEQUENCE [LARGE SCALE GENOMIC DNA]</scope>
    <source>
        <strain evidence="3">IBRC-M 10655</strain>
    </source>
</reference>
<dbReference type="EMBL" id="FNJB01000005">
    <property type="protein sequence ID" value="SDO90517.1"/>
    <property type="molecule type" value="Genomic_DNA"/>
</dbReference>